<accession>A0A386JC05</accession>
<dbReference type="EMBL" id="MG973074">
    <property type="protein sequence ID" value="AYD68706.1"/>
    <property type="molecule type" value="Genomic_DNA"/>
</dbReference>
<name>A0A386JC05_CLODI</name>
<geneLocation type="plasmid" evidence="2">
    <name>pHSJD-312</name>
</geneLocation>
<evidence type="ECO:0000313" key="2">
    <source>
        <dbReference type="EMBL" id="AYD68706.1"/>
    </source>
</evidence>
<evidence type="ECO:0000259" key="1">
    <source>
        <dbReference type="Pfam" id="PF09643"/>
    </source>
</evidence>
<gene>
    <name evidence="2" type="ORF">pHSJD-312_00085</name>
</gene>
<dbReference type="NCBIfam" id="TIGR01671">
    <property type="entry name" value="phage_TIGR01671"/>
    <property type="match status" value="1"/>
</dbReference>
<dbReference type="RefSeq" id="WP_172693311.1">
    <property type="nucleotide sequence ID" value="NZ_MG973074.1"/>
</dbReference>
<dbReference type="SUPFAM" id="SSF159006">
    <property type="entry name" value="YopX-like"/>
    <property type="match status" value="1"/>
</dbReference>
<dbReference type="Gene3D" id="2.30.30.290">
    <property type="entry name" value="YopX-like domains"/>
    <property type="match status" value="1"/>
</dbReference>
<organism evidence="2">
    <name type="scientific">Clostridioides difficile</name>
    <name type="common">Peptoclostridium difficile</name>
    <dbReference type="NCBI Taxonomy" id="1496"/>
    <lineage>
        <taxon>Bacteria</taxon>
        <taxon>Bacillati</taxon>
        <taxon>Bacillota</taxon>
        <taxon>Clostridia</taxon>
        <taxon>Peptostreptococcales</taxon>
        <taxon>Peptostreptococcaceae</taxon>
        <taxon>Clostridioides</taxon>
    </lineage>
</organism>
<dbReference type="InterPro" id="IPR010024">
    <property type="entry name" value="CHP16711"/>
</dbReference>
<feature type="domain" description="YopX protein" evidence="1">
    <location>
        <begin position="6"/>
        <end position="139"/>
    </location>
</feature>
<dbReference type="AlphaFoldDB" id="A0A386JC05"/>
<sequence>MKIKTFRGKSIKNNHWIYGHYYSTGVNDTKIHKIVYNTGKSDLIDHHIPIKRNTLGEITFKKDSDGTNIYSDDIVHSIVYIAKNDMKDLYFDKKSIIGVVKFHNGSWKIYDGDSYYLLFNESNEITIIGNKYDNEDLIKKYNLCTKNRGDLFE</sequence>
<keyword evidence="2" id="KW-0614">Plasmid</keyword>
<dbReference type="InterPro" id="IPR023385">
    <property type="entry name" value="YopX-like_C"/>
</dbReference>
<reference evidence="2" key="1">
    <citation type="journal article" date="2018" name="Sci. Rep.">
        <title>Novel Clade C-I Clostridium difficile strains escape diagnostic tests, differ in pathogenicity potential and carry toxins on extrachromosomal elements.</title>
        <authorList>
            <person name="Ramirez-Vargas G."/>
            <person name="Lopez-Urena D."/>
            <person name="Badilla A."/>
            <person name="Orozco-Aguilar J."/>
            <person name="Murillo T."/>
            <person name="Rojas P."/>
            <person name="Riedel T."/>
            <person name="Overmann J."/>
            <person name="Gonzalez G."/>
            <person name="Chaves-Olarte E."/>
            <person name="Quesada-Gomez C."/>
            <person name="Rodriguez C."/>
        </authorList>
    </citation>
    <scope>NUCLEOTIDE SEQUENCE</scope>
    <source>
        <strain evidence="2">HSJD-312</strain>
        <plasmid evidence="2">pHSJD-312</plasmid>
    </source>
</reference>
<dbReference type="InterPro" id="IPR019096">
    <property type="entry name" value="YopX_protein"/>
</dbReference>
<protein>
    <submittedName>
        <fullName evidence="2">Phage protein</fullName>
    </submittedName>
</protein>
<dbReference type="Pfam" id="PF09643">
    <property type="entry name" value="YopX"/>
    <property type="match status" value="1"/>
</dbReference>
<proteinExistence type="predicted"/>